<feature type="transmembrane region" description="Helical" evidence="1">
    <location>
        <begin position="152"/>
        <end position="177"/>
    </location>
</feature>
<feature type="transmembrane region" description="Helical" evidence="1">
    <location>
        <begin position="93"/>
        <end position="112"/>
    </location>
</feature>
<keyword evidence="1" id="KW-0812">Transmembrane</keyword>
<reference evidence="3 4" key="1">
    <citation type="submission" date="2017-11" db="EMBL/GenBank/DDBJ databases">
        <title>Genomic Encyclopedia of Archaeal and Bacterial Type Strains, Phase II (KMG-II): From Individual Species to Whole Genera.</title>
        <authorList>
            <person name="Goeker M."/>
        </authorList>
    </citation>
    <scope>NUCLEOTIDE SEQUENCE [LARGE SCALE GENOMIC DNA]</scope>
    <source>
        <strain evidence="3 4">DSM 25625</strain>
    </source>
</reference>
<protein>
    <submittedName>
        <fullName evidence="3">Diguanylate cyclase with GGDEF domain</fullName>
    </submittedName>
</protein>
<dbReference type="SUPFAM" id="SSF55073">
    <property type="entry name" value="Nucleotide cyclase"/>
    <property type="match status" value="1"/>
</dbReference>
<keyword evidence="4" id="KW-1185">Reference proteome</keyword>
<evidence type="ECO:0000313" key="3">
    <source>
        <dbReference type="EMBL" id="PJJ55622.1"/>
    </source>
</evidence>
<feature type="transmembrane region" description="Helical" evidence="1">
    <location>
        <begin position="38"/>
        <end position="56"/>
    </location>
</feature>
<proteinExistence type="predicted"/>
<feature type="transmembrane region" description="Helical" evidence="1">
    <location>
        <begin position="62"/>
        <end position="81"/>
    </location>
</feature>
<dbReference type="Proteomes" id="UP000230161">
    <property type="component" value="Unassembled WGS sequence"/>
</dbReference>
<feature type="transmembrane region" description="Helical" evidence="1">
    <location>
        <begin position="6"/>
        <end position="26"/>
    </location>
</feature>
<feature type="transmembrane region" description="Helical" evidence="1">
    <location>
        <begin position="118"/>
        <end position="140"/>
    </location>
</feature>
<feature type="domain" description="GGDEF" evidence="2">
    <location>
        <begin position="224"/>
        <end position="378"/>
    </location>
</feature>
<gene>
    <name evidence="3" type="ORF">CLV54_2969</name>
</gene>
<dbReference type="InterPro" id="IPR043128">
    <property type="entry name" value="Rev_trsase/Diguanyl_cyclase"/>
</dbReference>
<dbReference type="InterPro" id="IPR000160">
    <property type="entry name" value="GGDEF_dom"/>
</dbReference>
<sequence length="384" mass="40582">MTFDLLTLLTASTLIVSLCGVIFVFDTALRRNDAVGRAWSLAFLAGMLTTLSYIVWDFEPGAWWAVAVGNAAVVFSQVCMWTGARLYNGRSSMFWVGGLVTLVVAVSVPLSGDVPGGWAGGGYMIIGVALFAGLAGVESLRGRMRRSINATLLSAVLFIGAAYYLVRFCFFITIGPFDPVFRIYLGTESATFVSIMLVVGASFSLAFLRAGQVSGSARRTDDTSYSAGALVASSFYRQGGDVVERAARRGRRLFLVIGELNNLGEINTAFGRAAGDEEIRIFAEIFRTTAPETALIGRLTANRFVVLGSAFTETMGERLVGDIESALVDAAVGVGSGLRPTARFGWATTDQTGFSLSALSSAAIERLGGGAGDGRALSPTGLLQ</sequence>
<dbReference type="RefSeq" id="WP_100345729.1">
    <property type="nucleotide sequence ID" value="NZ_PGFB01000005.1"/>
</dbReference>
<dbReference type="Pfam" id="PF00990">
    <property type="entry name" value="GGDEF"/>
    <property type="match status" value="1"/>
</dbReference>
<feature type="transmembrane region" description="Helical" evidence="1">
    <location>
        <begin position="189"/>
        <end position="208"/>
    </location>
</feature>
<accession>A0A2M9BCH4</accession>
<keyword evidence="1" id="KW-1133">Transmembrane helix</keyword>
<keyword evidence="1" id="KW-0472">Membrane</keyword>
<comment type="caution">
    <text evidence="3">The sequence shown here is derived from an EMBL/GenBank/DDBJ whole genome shotgun (WGS) entry which is preliminary data.</text>
</comment>
<dbReference type="InterPro" id="IPR029787">
    <property type="entry name" value="Nucleotide_cyclase"/>
</dbReference>
<organism evidence="3 4">
    <name type="scientific">Compostimonas suwonensis</name>
    <dbReference type="NCBI Taxonomy" id="1048394"/>
    <lineage>
        <taxon>Bacteria</taxon>
        <taxon>Bacillati</taxon>
        <taxon>Actinomycetota</taxon>
        <taxon>Actinomycetes</taxon>
        <taxon>Micrococcales</taxon>
        <taxon>Microbacteriaceae</taxon>
        <taxon>Compostimonas</taxon>
    </lineage>
</organism>
<dbReference type="Gene3D" id="3.30.70.270">
    <property type="match status" value="1"/>
</dbReference>
<evidence type="ECO:0000259" key="2">
    <source>
        <dbReference type="SMART" id="SM00267"/>
    </source>
</evidence>
<dbReference type="SMART" id="SM00267">
    <property type="entry name" value="GGDEF"/>
    <property type="match status" value="1"/>
</dbReference>
<dbReference type="AlphaFoldDB" id="A0A2M9BCH4"/>
<evidence type="ECO:0000256" key="1">
    <source>
        <dbReference type="SAM" id="Phobius"/>
    </source>
</evidence>
<dbReference type="EMBL" id="PGFB01000005">
    <property type="protein sequence ID" value="PJJ55622.1"/>
    <property type="molecule type" value="Genomic_DNA"/>
</dbReference>
<dbReference type="OrthoDB" id="5115878at2"/>
<name>A0A2M9BCH4_9MICO</name>
<evidence type="ECO:0000313" key="4">
    <source>
        <dbReference type="Proteomes" id="UP000230161"/>
    </source>
</evidence>